<keyword evidence="4 5" id="KW-0472">Membrane</keyword>
<dbReference type="InterPro" id="IPR001750">
    <property type="entry name" value="ND/Mrp_TM"/>
</dbReference>
<feature type="transmembrane region" description="Helical" evidence="5">
    <location>
        <begin position="6"/>
        <end position="27"/>
    </location>
</feature>
<sequence>MNDLMYLAPEIVLVATGLVVLLTGVFLSPKSKNVLGYLATLGILAALALTVKSFGLLTMDGFQVGYSIFSDTLSIDALSQFFKLVFLVVALIVSLASIKYTENSEHTEEFYTLMLFATVGMMVVASANDLIVLFCAFELASLATYALAGFEKQNPRSLEGAMKYFVIGSVSAALMLFGISFVYGATGTTSIPMIAANSGLLTQNPIGLVAVVLLVAGFGFKMALVPFHMWAPDAYQGSPSVVSALLAAGSKKMGFVAAFRIFIVALAALQPDWQLAFTILAVVTMTFGNVVAVAQTSVKRMLAYSSLAQAGYIAMAFAVMTPVALTGGIMYALAHAFMKAGAFIAAGVVVWMVSSEKTGNLNIPDHLDSFRGLGKRMPLAALSMTIFVFALAGIPPTAGFMAKFVLFSSTIQAGMTWLAVIAILNSALSLFYYARLVKYMYFMPPEGKKVSIPLPYAAALLVAVAGVLAMGLWPEPFVEMAMRAAMVLMPL</sequence>
<feature type="transmembrane region" description="Helical" evidence="5">
    <location>
        <begin position="34"/>
        <end position="57"/>
    </location>
</feature>
<dbReference type="Pfam" id="PF00361">
    <property type="entry name" value="Proton_antipo_M"/>
    <property type="match status" value="1"/>
</dbReference>
<feature type="transmembrane region" description="Helical" evidence="5">
    <location>
        <begin position="379"/>
        <end position="402"/>
    </location>
</feature>
<dbReference type="PATRIC" id="fig|1434111.4.peg.1910"/>
<organism evidence="7 8">
    <name type="scientific">Methanosarcina lacustris Z-7289</name>
    <dbReference type="NCBI Taxonomy" id="1434111"/>
    <lineage>
        <taxon>Archaea</taxon>
        <taxon>Methanobacteriati</taxon>
        <taxon>Methanobacteriota</taxon>
        <taxon>Stenosarchaea group</taxon>
        <taxon>Methanomicrobia</taxon>
        <taxon>Methanosarcinales</taxon>
        <taxon>Methanosarcinaceae</taxon>
        <taxon>Methanosarcina</taxon>
    </lineage>
</organism>
<evidence type="ECO:0000313" key="7">
    <source>
        <dbReference type="EMBL" id="AKB74721.1"/>
    </source>
</evidence>
<dbReference type="Proteomes" id="UP000033072">
    <property type="component" value="Chromosome"/>
</dbReference>
<evidence type="ECO:0000259" key="6">
    <source>
        <dbReference type="Pfam" id="PF00361"/>
    </source>
</evidence>
<reference evidence="7 8" key="1">
    <citation type="submission" date="2014-07" db="EMBL/GenBank/DDBJ databases">
        <title>Methanogenic archaea and the global carbon cycle.</title>
        <authorList>
            <person name="Henriksen J.R."/>
            <person name="Luke J."/>
            <person name="Reinhart S."/>
            <person name="Benedict M.N."/>
            <person name="Youngblut N.D."/>
            <person name="Metcalf M.E."/>
            <person name="Whitaker R.J."/>
            <person name="Metcalf W.W."/>
        </authorList>
    </citation>
    <scope>NUCLEOTIDE SEQUENCE [LARGE SCALE GENOMIC DNA]</scope>
    <source>
        <strain evidence="7 8">Z-7289</strain>
    </source>
</reference>
<dbReference type="AlphaFoldDB" id="A0A0E3S3H1"/>
<keyword evidence="3 5" id="KW-1133">Transmembrane helix</keyword>
<dbReference type="NCBIfam" id="TIGR01770">
    <property type="entry name" value="NDH_I_N"/>
    <property type="match status" value="1"/>
</dbReference>
<dbReference type="GeneID" id="24806214"/>
<dbReference type="KEGG" id="mls:MSLAZ_1460"/>
<dbReference type="STRING" id="1434111.MSLAZ_1460"/>
<comment type="subcellular location">
    <subcellularLocation>
        <location evidence="1">Membrane</location>
        <topology evidence="1">Multi-pass membrane protein</topology>
    </subcellularLocation>
</comment>
<dbReference type="HAMAP" id="MF_00445">
    <property type="entry name" value="NDH1_NuoN_1"/>
    <property type="match status" value="1"/>
</dbReference>
<dbReference type="GO" id="GO:0016020">
    <property type="term" value="C:membrane"/>
    <property type="evidence" value="ECO:0007669"/>
    <property type="project" value="UniProtKB-SubCell"/>
</dbReference>
<feature type="transmembrane region" description="Helical" evidence="5">
    <location>
        <begin position="275"/>
        <end position="294"/>
    </location>
</feature>
<feature type="transmembrane region" description="Helical" evidence="5">
    <location>
        <begin position="454"/>
        <end position="473"/>
    </location>
</feature>
<feature type="transmembrane region" description="Helical" evidence="5">
    <location>
        <begin position="77"/>
        <end position="98"/>
    </location>
</feature>
<gene>
    <name evidence="7" type="ORF">MSLAZ_1460</name>
</gene>
<dbReference type="EMBL" id="CP009515">
    <property type="protein sequence ID" value="AKB74721.1"/>
    <property type="molecule type" value="Genomic_DNA"/>
</dbReference>
<feature type="transmembrane region" description="Helical" evidence="5">
    <location>
        <begin position="110"/>
        <end position="125"/>
    </location>
</feature>
<evidence type="ECO:0000256" key="1">
    <source>
        <dbReference type="ARBA" id="ARBA00004141"/>
    </source>
</evidence>
<evidence type="ECO:0000256" key="2">
    <source>
        <dbReference type="ARBA" id="ARBA00022692"/>
    </source>
</evidence>
<feature type="transmembrane region" description="Helical" evidence="5">
    <location>
        <begin position="414"/>
        <end position="433"/>
    </location>
</feature>
<feature type="domain" description="NADH:quinone oxidoreductase/Mrp antiporter transmembrane" evidence="6">
    <location>
        <begin position="127"/>
        <end position="428"/>
    </location>
</feature>
<feature type="transmembrane region" description="Helical" evidence="5">
    <location>
        <begin position="301"/>
        <end position="323"/>
    </location>
</feature>
<feature type="transmembrane region" description="Helical" evidence="5">
    <location>
        <begin position="131"/>
        <end position="150"/>
    </location>
</feature>
<proteinExistence type="inferred from homology"/>
<dbReference type="GO" id="GO:0042773">
    <property type="term" value="P:ATP synthesis coupled electron transport"/>
    <property type="evidence" value="ECO:0007669"/>
    <property type="project" value="InterPro"/>
</dbReference>
<accession>A0A0E3S3H1</accession>
<evidence type="ECO:0000256" key="4">
    <source>
        <dbReference type="ARBA" id="ARBA00023136"/>
    </source>
</evidence>
<dbReference type="InterPro" id="IPR010096">
    <property type="entry name" value="NADH-Q_OxRdtase_suN/2"/>
</dbReference>
<dbReference type="GO" id="GO:0008137">
    <property type="term" value="F:NADH dehydrogenase (ubiquinone) activity"/>
    <property type="evidence" value="ECO:0007669"/>
    <property type="project" value="InterPro"/>
</dbReference>
<keyword evidence="8" id="KW-1185">Reference proteome</keyword>
<dbReference type="PANTHER" id="PTHR22773">
    <property type="entry name" value="NADH DEHYDROGENASE"/>
    <property type="match status" value="1"/>
</dbReference>
<feature type="transmembrane region" description="Helical" evidence="5">
    <location>
        <begin position="206"/>
        <end position="231"/>
    </location>
</feature>
<feature type="transmembrane region" description="Helical" evidence="5">
    <location>
        <begin position="329"/>
        <end position="353"/>
    </location>
</feature>
<dbReference type="HOGENOM" id="CLU_007100_1_5_2"/>
<keyword evidence="7" id="KW-0830">Ubiquinone</keyword>
<feature type="transmembrane region" description="Helical" evidence="5">
    <location>
        <begin position="162"/>
        <end position="186"/>
    </location>
</feature>
<dbReference type="RefSeq" id="WP_048125797.1">
    <property type="nucleotide sequence ID" value="NZ_CP009515.1"/>
</dbReference>
<evidence type="ECO:0000313" key="8">
    <source>
        <dbReference type="Proteomes" id="UP000033072"/>
    </source>
</evidence>
<evidence type="ECO:0000256" key="5">
    <source>
        <dbReference type="SAM" id="Phobius"/>
    </source>
</evidence>
<dbReference type="PRINTS" id="PR01434">
    <property type="entry name" value="NADHDHGNASE5"/>
</dbReference>
<feature type="transmembrane region" description="Helical" evidence="5">
    <location>
        <begin position="252"/>
        <end position="269"/>
    </location>
</feature>
<evidence type="ECO:0000256" key="3">
    <source>
        <dbReference type="ARBA" id="ARBA00022989"/>
    </source>
</evidence>
<keyword evidence="2 5" id="KW-0812">Transmembrane</keyword>
<protein>
    <submittedName>
        <fullName evidence="7">NADH:ubiquinone oxidoreductase subunit N</fullName>
    </submittedName>
</protein>
<name>A0A0E3S3H1_9EURY</name>
<dbReference type="OrthoDB" id="29144at2157"/>